<dbReference type="AlphaFoldDB" id="A0A6L6XX18"/>
<comment type="caution">
    <text evidence="3">The sequence shown here is derived from an EMBL/GenBank/DDBJ whole genome shotgun (WGS) entry which is preliminary data.</text>
</comment>
<feature type="transmembrane region" description="Helical" evidence="1">
    <location>
        <begin position="64"/>
        <end position="83"/>
    </location>
</feature>
<keyword evidence="1" id="KW-1133">Transmembrane helix</keyword>
<feature type="chain" id="PRO_5026939735" evidence="2">
    <location>
        <begin position="29"/>
        <end position="341"/>
    </location>
</feature>
<evidence type="ECO:0000256" key="1">
    <source>
        <dbReference type="SAM" id="Phobius"/>
    </source>
</evidence>
<sequence length="341" mass="36298">MIWLTWRQLRLSALVVLTTVACFAIALAATGPQLANMFAEAPEDFFDQLGIDDTKQALFDFGTGLVYAVPALVGVFWGAPMVARELEAGTHRLVWTQSVTRTRWLATKLGLTALAGLAAGLVGLALTWWCAPIDDAIAGGYSEGGMLLTVPRLNPVLFGARGLVPAAMTLLALALGVTAGLLLRRTVAAMAVTLVAVVGLQVALPQLVQPHLGDPVALDQEISEETIRGIMAGGGPGSGPGPFQRLEADLEKPGAWLLSQQTVDPSGAVVDEFPAWTTDCGGGRDAMAACLDRLTDEGYRQQMTYLPASQFWRIQVLETAILVLLAGGLTGFCFWRIRRDL</sequence>
<dbReference type="EMBL" id="WSEK01000005">
    <property type="protein sequence ID" value="MVQ51951.1"/>
    <property type="molecule type" value="Genomic_DNA"/>
</dbReference>
<gene>
    <name evidence="3" type="ORF">GON03_22455</name>
</gene>
<accession>A0A6L6XX18</accession>
<dbReference type="Pfam" id="PF12679">
    <property type="entry name" value="ABC2_membrane_2"/>
    <property type="match status" value="1"/>
</dbReference>
<dbReference type="GO" id="GO:0005886">
    <property type="term" value="C:plasma membrane"/>
    <property type="evidence" value="ECO:0007669"/>
    <property type="project" value="UniProtKB-SubCell"/>
</dbReference>
<feature type="transmembrane region" description="Helical" evidence="1">
    <location>
        <begin position="163"/>
        <end position="183"/>
    </location>
</feature>
<evidence type="ECO:0000313" key="3">
    <source>
        <dbReference type="EMBL" id="MVQ51951.1"/>
    </source>
</evidence>
<organism evidence="3 4">
    <name type="scientific">Nocardioides agri</name>
    <dbReference type="NCBI Taxonomy" id="2682843"/>
    <lineage>
        <taxon>Bacteria</taxon>
        <taxon>Bacillati</taxon>
        <taxon>Actinomycetota</taxon>
        <taxon>Actinomycetes</taxon>
        <taxon>Propionibacteriales</taxon>
        <taxon>Nocardioidaceae</taxon>
        <taxon>Nocardioides</taxon>
    </lineage>
</organism>
<name>A0A6L6XX18_9ACTN</name>
<keyword evidence="1" id="KW-0812">Transmembrane</keyword>
<dbReference type="GO" id="GO:0140359">
    <property type="term" value="F:ABC-type transporter activity"/>
    <property type="evidence" value="ECO:0007669"/>
    <property type="project" value="InterPro"/>
</dbReference>
<dbReference type="Proteomes" id="UP000473525">
    <property type="component" value="Unassembled WGS sequence"/>
</dbReference>
<evidence type="ECO:0000313" key="4">
    <source>
        <dbReference type="Proteomes" id="UP000473525"/>
    </source>
</evidence>
<feature type="signal peptide" evidence="2">
    <location>
        <begin position="1"/>
        <end position="28"/>
    </location>
</feature>
<dbReference type="RefSeq" id="WP_157347009.1">
    <property type="nucleotide sequence ID" value="NZ_WSEK01000005.1"/>
</dbReference>
<keyword evidence="1" id="KW-0472">Membrane</keyword>
<proteinExistence type="predicted"/>
<evidence type="ECO:0000256" key="2">
    <source>
        <dbReference type="SAM" id="SignalP"/>
    </source>
</evidence>
<feature type="transmembrane region" description="Helical" evidence="1">
    <location>
        <begin position="190"/>
        <end position="208"/>
    </location>
</feature>
<feature type="transmembrane region" description="Helical" evidence="1">
    <location>
        <begin position="104"/>
        <end position="129"/>
    </location>
</feature>
<dbReference type="PROSITE" id="PS51257">
    <property type="entry name" value="PROKAR_LIPOPROTEIN"/>
    <property type="match status" value="1"/>
</dbReference>
<reference evidence="3 4" key="1">
    <citation type="submission" date="2019-12" db="EMBL/GenBank/DDBJ databases">
        <authorList>
            <person name="Huq M.A."/>
        </authorList>
    </citation>
    <scope>NUCLEOTIDE SEQUENCE [LARGE SCALE GENOMIC DNA]</scope>
    <source>
        <strain evidence="3 4">MAH-18</strain>
    </source>
</reference>
<protein>
    <submittedName>
        <fullName evidence="3">ABC transporter permease subunit</fullName>
    </submittedName>
</protein>
<feature type="transmembrane region" description="Helical" evidence="1">
    <location>
        <begin position="312"/>
        <end position="335"/>
    </location>
</feature>
<keyword evidence="2" id="KW-0732">Signal</keyword>
<keyword evidence="4" id="KW-1185">Reference proteome</keyword>